<dbReference type="Proteomes" id="UP001145114">
    <property type="component" value="Unassembled WGS sequence"/>
</dbReference>
<reference evidence="1" key="1">
    <citation type="submission" date="2022-06" db="EMBL/GenBank/DDBJ databases">
        <title>Phylogenomic reconstructions and comparative analyses of Kickxellomycotina fungi.</title>
        <authorList>
            <person name="Reynolds N.K."/>
            <person name="Stajich J.E."/>
            <person name="Barry K."/>
            <person name="Grigoriev I.V."/>
            <person name="Crous P."/>
            <person name="Smith M.E."/>
        </authorList>
    </citation>
    <scope>NUCLEOTIDE SEQUENCE</scope>
    <source>
        <strain evidence="1">RSA 2271</strain>
    </source>
</reference>
<sequence>MPLVSPTAKTDEQDGALVPRRQLDVWDQCLYRNARNLRNICLLRNVRGIVLDDVLMDEVGLQAPLTRDNSKETRCAYKRILNSHHTAGFIDHHPFVAALLMLPDNVARRYFINETLLHQLVINSIGISISQKAQQQRSVSAQATRDWVELARDVVLRPEHLTKAWEQLVHSLNIIHSTIDLLESPKDAALSLTFKDGSRIGKPAYDAQLSNIESELPKIQEIVSGPNDEESATHAKLAGSPAHSADQCVESGKRTILQHSRHRENALSVSHRLKLNKQSLNKYEKQLMGCV</sequence>
<organism evidence="1 2">
    <name type="scientific">Spiromyces aspiralis</name>
    <dbReference type="NCBI Taxonomy" id="68401"/>
    <lineage>
        <taxon>Eukaryota</taxon>
        <taxon>Fungi</taxon>
        <taxon>Fungi incertae sedis</taxon>
        <taxon>Zoopagomycota</taxon>
        <taxon>Kickxellomycotina</taxon>
        <taxon>Kickxellomycetes</taxon>
        <taxon>Kickxellales</taxon>
        <taxon>Kickxellaceae</taxon>
        <taxon>Spiromyces</taxon>
    </lineage>
</organism>
<proteinExistence type="predicted"/>
<feature type="non-terminal residue" evidence="1">
    <location>
        <position position="291"/>
    </location>
</feature>
<keyword evidence="2" id="KW-1185">Reference proteome</keyword>
<name>A0ACC1HTM0_9FUNG</name>
<comment type="caution">
    <text evidence="1">The sequence shown here is derived from an EMBL/GenBank/DDBJ whole genome shotgun (WGS) entry which is preliminary data.</text>
</comment>
<gene>
    <name evidence="1" type="ORF">EV182_006536</name>
</gene>
<protein>
    <submittedName>
        <fullName evidence="1">Uncharacterized protein</fullName>
    </submittedName>
</protein>
<dbReference type="EMBL" id="JAMZIH010002727">
    <property type="protein sequence ID" value="KAJ1677259.1"/>
    <property type="molecule type" value="Genomic_DNA"/>
</dbReference>
<evidence type="ECO:0000313" key="2">
    <source>
        <dbReference type="Proteomes" id="UP001145114"/>
    </source>
</evidence>
<evidence type="ECO:0000313" key="1">
    <source>
        <dbReference type="EMBL" id="KAJ1677259.1"/>
    </source>
</evidence>
<accession>A0ACC1HTM0</accession>